<dbReference type="AlphaFoldDB" id="X8DD29"/>
<evidence type="ECO:0000313" key="1">
    <source>
        <dbReference type="EMBL" id="EUA65380.1"/>
    </source>
</evidence>
<dbReference type="PATRIC" id="fig|1299334.3.peg.2368"/>
<sequence length="72" mass="8257">MHRRRRLLFSIADALAKEMKHPAFAARAYRVLLARMAARRWIRSPDVKVSPVNASGKWFSTFVGSLSQDRSL</sequence>
<reference evidence="1" key="1">
    <citation type="submission" date="2014-01" db="EMBL/GenBank/DDBJ databases">
        <authorList>
            <person name="Brown-Elliot B."/>
            <person name="Wallace R."/>
            <person name="Lenaerts A."/>
            <person name="Ordway D."/>
            <person name="DeGroote M.A."/>
            <person name="Parker T."/>
            <person name="Sizemore C."/>
            <person name="Tallon L.J."/>
            <person name="Sadzewicz L.K."/>
            <person name="Sengamalay N."/>
            <person name="Fraser C.M."/>
            <person name="Hine E."/>
            <person name="Shefchek K.A."/>
            <person name="Das S.P."/>
            <person name="Tettelin H."/>
        </authorList>
    </citation>
    <scope>NUCLEOTIDE SEQUENCE [LARGE SCALE GENOMIC DNA]</scope>
    <source>
        <strain evidence="1">4042</strain>
    </source>
</reference>
<organism evidence="1">
    <name type="scientific">Mycobacterium xenopi 4042</name>
    <dbReference type="NCBI Taxonomy" id="1299334"/>
    <lineage>
        <taxon>Bacteria</taxon>
        <taxon>Bacillati</taxon>
        <taxon>Actinomycetota</taxon>
        <taxon>Actinomycetes</taxon>
        <taxon>Mycobacteriales</taxon>
        <taxon>Mycobacteriaceae</taxon>
        <taxon>Mycobacterium</taxon>
    </lineage>
</organism>
<comment type="caution">
    <text evidence="1">The sequence shown here is derived from an EMBL/GenBank/DDBJ whole genome shotgun (WGS) entry which is preliminary data.</text>
</comment>
<proteinExistence type="predicted"/>
<name>X8DD29_MYCXE</name>
<accession>X8DD29</accession>
<gene>
    <name evidence="1" type="ORF">I553_10677</name>
</gene>
<dbReference type="EMBL" id="JAOB01000027">
    <property type="protein sequence ID" value="EUA65380.1"/>
    <property type="molecule type" value="Genomic_DNA"/>
</dbReference>
<protein>
    <submittedName>
        <fullName evidence="1">Uncharacterized protein</fullName>
    </submittedName>
</protein>